<name>A0A922HRP5_DERFA</name>
<sequence length="209" mass="22676">MQCTTNELSGNTGRVTWKMNITFHLPWKNTTSELVESFDRPVCSLLDCGRADAGAENECGDVDEVPVPGSDDCCSCGGGVEKINELVCCCGIDFIADDDDLFFVFFFFLSCCCFDDFEDFIIVSGFDDVNDVVFILIDDSNDVGDTIICDFFNSGSSSGRIVAITNRGLEFECDDDGSIESIDLDDGNSLSLSSGLLLVVAIVVCCRIK</sequence>
<reference evidence="1" key="2">
    <citation type="journal article" date="2022" name="Res Sq">
        <title>Comparative Genomics Reveals Insights into the Divergent Evolution of Astigmatic Mites and Household Pest Adaptations.</title>
        <authorList>
            <person name="Xiong Q."/>
            <person name="Wan A.T.-Y."/>
            <person name="Liu X.-Y."/>
            <person name="Fung C.S.-H."/>
            <person name="Xiao X."/>
            <person name="Malainual N."/>
            <person name="Hou J."/>
            <person name="Wang L."/>
            <person name="Wang M."/>
            <person name="Yang K."/>
            <person name="Cui Y."/>
            <person name="Leung E."/>
            <person name="Nong W."/>
            <person name="Shin S.-K."/>
            <person name="Au S."/>
            <person name="Jeong K.Y."/>
            <person name="Chew F.T."/>
            <person name="Hui J."/>
            <person name="Leung T.F."/>
            <person name="Tungtrongchitr A."/>
            <person name="Zhong N."/>
            <person name="Liu Z."/>
            <person name="Tsui S."/>
        </authorList>
    </citation>
    <scope>NUCLEOTIDE SEQUENCE</scope>
    <source>
        <strain evidence="1">Derf</strain>
        <tissue evidence="1">Whole organism</tissue>
    </source>
</reference>
<comment type="caution">
    <text evidence="1">The sequence shown here is derived from an EMBL/GenBank/DDBJ whole genome shotgun (WGS) entry which is preliminary data.</text>
</comment>
<dbReference type="EMBL" id="ASGP02000005">
    <property type="protein sequence ID" value="KAH9506085.1"/>
    <property type="molecule type" value="Genomic_DNA"/>
</dbReference>
<gene>
    <name evidence="1" type="ORF">DERF_010832</name>
</gene>
<keyword evidence="2" id="KW-1185">Reference proteome</keyword>
<evidence type="ECO:0000313" key="2">
    <source>
        <dbReference type="Proteomes" id="UP000790347"/>
    </source>
</evidence>
<evidence type="ECO:0000313" key="1">
    <source>
        <dbReference type="EMBL" id="KAH9506085.1"/>
    </source>
</evidence>
<reference evidence="1" key="1">
    <citation type="submission" date="2013-05" db="EMBL/GenBank/DDBJ databases">
        <authorList>
            <person name="Yim A.K.Y."/>
            <person name="Chan T.F."/>
            <person name="Ji K.M."/>
            <person name="Liu X.Y."/>
            <person name="Zhou J.W."/>
            <person name="Li R.Q."/>
            <person name="Yang K.Y."/>
            <person name="Li J."/>
            <person name="Li M."/>
            <person name="Law P.T.W."/>
            <person name="Wu Y.L."/>
            <person name="Cai Z.L."/>
            <person name="Qin H."/>
            <person name="Bao Y."/>
            <person name="Leung R.K.K."/>
            <person name="Ng P.K.S."/>
            <person name="Zou J."/>
            <person name="Zhong X.J."/>
            <person name="Ran P.X."/>
            <person name="Zhong N.S."/>
            <person name="Liu Z.G."/>
            <person name="Tsui S.K.W."/>
        </authorList>
    </citation>
    <scope>NUCLEOTIDE SEQUENCE</scope>
    <source>
        <strain evidence="1">Derf</strain>
        <tissue evidence="1">Whole organism</tissue>
    </source>
</reference>
<proteinExistence type="predicted"/>
<accession>A0A922HRP5</accession>
<organism evidence="1 2">
    <name type="scientific">Dermatophagoides farinae</name>
    <name type="common">American house dust mite</name>
    <dbReference type="NCBI Taxonomy" id="6954"/>
    <lineage>
        <taxon>Eukaryota</taxon>
        <taxon>Metazoa</taxon>
        <taxon>Ecdysozoa</taxon>
        <taxon>Arthropoda</taxon>
        <taxon>Chelicerata</taxon>
        <taxon>Arachnida</taxon>
        <taxon>Acari</taxon>
        <taxon>Acariformes</taxon>
        <taxon>Sarcoptiformes</taxon>
        <taxon>Astigmata</taxon>
        <taxon>Psoroptidia</taxon>
        <taxon>Analgoidea</taxon>
        <taxon>Pyroglyphidae</taxon>
        <taxon>Dermatophagoidinae</taxon>
        <taxon>Dermatophagoides</taxon>
    </lineage>
</organism>
<protein>
    <submittedName>
        <fullName evidence="1">Uncharacterized protein</fullName>
    </submittedName>
</protein>
<dbReference type="AlphaFoldDB" id="A0A922HRP5"/>
<dbReference type="Proteomes" id="UP000790347">
    <property type="component" value="Unassembled WGS sequence"/>
</dbReference>